<dbReference type="OrthoDB" id="6506626at2"/>
<protein>
    <recommendedName>
        <fullName evidence="3">Lipoprotein</fullName>
    </recommendedName>
</protein>
<gene>
    <name evidence="1" type="ORF">EDC54_11340</name>
</gene>
<evidence type="ECO:0000313" key="1">
    <source>
        <dbReference type="EMBL" id="TCV03711.1"/>
    </source>
</evidence>
<keyword evidence="2" id="KW-1185">Reference proteome</keyword>
<dbReference type="EMBL" id="SMBY01000013">
    <property type="protein sequence ID" value="TCV03711.1"/>
    <property type="molecule type" value="Genomic_DNA"/>
</dbReference>
<dbReference type="RefSeq" id="WP_132458453.1">
    <property type="nucleotide sequence ID" value="NZ_JAWIZJ010000013.1"/>
</dbReference>
<proteinExistence type="predicted"/>
<dbReference type="AlphaFoldDB" id="A0A4R3VHB6"/>
<dbReference type="Proteomes" id="UP000295433">
    <property type="component" value="Unassembled WGS sequence"/>
</dbReference>
<evidence type="ECO:0008006" key="3">
    <source>
        <dbReference type="Google" id="ProtNLM"/>
    </source>
</evidence>
<organism evidence="1 2">
    <name type="scientific">Samsonia erythrinae</name>
    <dbReference type="NCBI Taxonomy" id="160434"/>
    <lineage>
        <taxon>Bacteria</taxon>
        <taxon>Pseudomonadati</taxon>
        <taxon>Pseudomonadota</taxon>
        <taxon>Gammaproteobacteria</taxon>
        <taxon>Enterobacterales</taxon>
        <taxon>Pectobacteriaceae</taxon>
        <taxon>Samsonia</taxon>
    </lineage>
</organism>
<reference evidence="1 2" key="1">
    <citation type="submission" date="2019-03" db="EMBL/GenBank/DDBJ databases">
        <title>Genomic Encyclopedia of Type Strains, Phase IV (KMG-IV): sequencing the most valuable type-strain genomes for metagenomic binning, comparative biology and taxonomic classification.</title>
        <authorList>
            <person name="Goeker M."/>
        </authorList>
    </citation>
    <scope>NUCLEOTIDE SEQUENCE [LARGE SCALE GENOMIC DNA]</scope>
    <source>
        <strain evidence="1 2">DSM 16730</strain>
    </source>
</reference>
<name>A0A4R3VHB6_9GAMM</name>
<dbReference type="PROSITE" id="PS51257">
    <property type="entry name" value="PROKAR_LIPOPROTEIN"/>
    <property type="match status" value="1"/>
</dbReference>
<evidence type="ECO:0000313" key="2">
    <source>
        <dbReference type="Proteomes" id="UP000295433"/>
    </source>
</evidence>
<accession>A0A4R3VHB6</accession>
<sequence>MKYNVFFVVLFLSGCVSQWERESTSAVDFNNAYSVCSADAEAKFPVKNEVATQVKTVQKYDRCTKADRCGDKKYDMVNRVVSENYSLDVNKNDRNALINTCMKSKGWGSKRVFGNPFASAF</sequence>
<comment type="caution">
    <text evidence="1">The sequence shown here is derived from an EMBL/GenBank/DDBJ whole genome shotgun (WGS) entry which is preliminary data.</text>
</comment>